<evidence type="ECO:0000313" key="3">
    <source>
        <dbReference type="Proteomes" id="UP000312032"/>
    </source>
</evidence>
<sequence>MASEQKPRIFQGGKDMVISAAIIVLMMLLVVIPTGMCSFNPGAPENGPVQEVDARSFLELESRAADFPVVIPETPEGWVPNSARRTSVDRKPAPVVGYVTADEGYLQLTQTDVPLEKAVEGTDNELREHTSTEVIDGTDVQIFSSKEKDVRDIWAAQHGETTFLITGAASAEEFKTLMSAALRG</sequence>
<dbReference type="AlphaFoldDB" id="A0A5C4U7G0"/>
<keyword evidence="1" id="KW-0472">Membrane</keyword>
<dbReference type="RefSeq" id="WP_139464506.1">
    <property type="nucleotide sequence ID" value="NZ_VDHJ01000001.1"/>
</dbReference>
<name>A0A5C4U7G0_9CORY</name>
<dbReference type="Proteomes" id="UP000312032">
    <property type="component" value="Unassembled WGS sequence"/>
</dbReference>
<dbReference type="InterPro" id="IPR025339">
    <property type="entry name" value="DUF4245"/>
</dbReference>
<keyword evidence="1" id="KW-1133">Transmembrane helix</keyword>
<gene>
    <name evidence="2" type="ORF">FHE74_00745</name>
</gene>
<keyword evidence="3" id="KW-1185">Reference proteome</keyword>
<feature type="transmembrane region" description="Helical" evidence="1">
    <location>
        <begin position="16"/>
        <end position="36"/>
    </location>
</feature>
<proteinExistence type="predicted"/>
<accession>A0A5C4U7G0</accession>
<dbReference type="Pfam" id="PF14030">
    <property type="entry name" value="DUF4245"/>
    <property type="match status" value="1"/>
</dbReference>
<reference evidence="2 3" key="1">
    <citation type="submission" date="2019-06" db="EMBL/GenBank/DDBJ databases">
        <authorList>
            <person name="Li J."/>
        </authorList>
    </citation>
    <scope>NUCLEOTIDE SEQUENCE [LARGE SCALE GENOMIC DNA]</scope>
    <source>
        <strain evidence="2 3">LMG 28165</strain>
    </source>
</reference>
<evidence type="ECO:0000313" key="2">
    <source>
        <dbReference type="EMBL" id="TNM00508.1"/>
    </source>
</evidence>
<comment type="caution">
    <text evidence="2">The sequence shown here is derived from an EMBL/GenBank/DDBJ whole genome shotgun (WGS) entry which is preliminary data.</text>
</comment>
<keyword evidence="1" id="KW-0812">Transmembrane</keyword>
<dbReference type="EMBL" id="VDHJ01000001">
    <property type="protein sequence ID" value="TNM00508.1"/>
    <property type="molecule type" value="Genomic_DNA"/>
</dbReference>
<dbReference type="OrthoDB" id="4772660at2"/>
<evidence type="ECO:0000256" key="1">
    <source>
        <dbReference type="SAM" id="Phobius"/>
    </source>
</evidence>
<organism evidence="2 3">
    <name type="scientific">Corynebacterium tapiri</name>
    <dbReference type="NCBI Taxonomy" id="1448266"/>
    <lineage>
        <taxon>Bacteria</taxon>
        <taxon>Bacillati</taxon>
        <taxon>Actinomycetota</taxon>
        <taxon>Actinomycetes</taxon>
        <taxon>Mycobacteriales</taxon>
        <taxon>Corynebacteriaceae</taxon>
        <taxon>Corynebacterium</taxon>
    </lineage>
</organism>
<protein>
    <submittedName>
        <fullName evidence="2">DUF4245 domain-containing protein</fullName>
    </submittedName>
</protein>